<reference evidence="1" key="1">
    <citation type="submission" date="2019-02" db="EMBL/GenBank/DDBJ databases">
        <authorList>
            <person name="Gruber-Vodicka R. H."/>
            <person name="Seah K. B. B."/>
        </authorList>
    </citation>
    <scope>NUCLEOTIDE SEQUENCE</scope>
    <source>
        <strain evidence="1">BECK_DK161</strain>
    </source>
</reference>
<evidence type="ECO:0000313" key="1">
    <source>
        <dbReference type="EMBL" id="VFJ52864.1"/>
    </source>
</evidence>
<protein>
    <submittedName>
        <fullName evidence="1">Uncharacterized protein</fullName>
    </submittedName>
</protein>
<gene>
    <name evidence="1" type="ORF">BECKDK2373C_GA0170839_10385</name>
</gene>
<proteinExistence type="predicted"/>
<sequence length="108" mass="12839">MIVRLKRKHPEYPDLSENQPYFVIGIEADDYRIMNDDGQPYLYPPELFSVPDSRQPSDWITEFGDDGEQYSYPEPLNKAGFFEDFFDHKPEQTLMFWHTLNRTLTKTA</sequence>
<name>A0A450SHU3_9GAMM</name>
<dbReference type="EMBL" id="CAADEY010000038">
    <property type="protein sequence ID" value="VFJ52864.1"/>
    <property type="molecule type" value="Genomic_DNA"/>
</dbReference>
<dbReference type="AlphaFoldDB" id="A0A450SHU3"/>
<accession>A0A450SHU3</accession>
<organism evidence="1">
    <name type="scientific">Candidatus Kentrum sp. DK</name>
    <dbReference type="NCBI Taxonomy" id="2126562"/>
    <lineage>
        <taxon>Bacteria</taxon>
        <taxon>Pseudomonadati</taxon>
        <taxon>Pseudomonadota</taxon>
        <taxon>Gammaproteobacteria</taxon>
        <taxon>Candidatus Kentrum</taxon>
    </lineage>
</organism>